<accession>A0ABR9S616</accession>
<protein>
    <submittedName>
        <fullName evidence="3">Uncharacterized protein</fullName>
    </submittedName>
</protein>
<reference evidence="3 4" key="1">
    <citation type="submission" date="2020-10" db="EMBL/GenBank/DDBJ databases">
        <title>Ramlibacter sp. HM2 16S ribosomal RNA gene Genome sequencing and assembly.</title>
        <authorList>
            <person name="Kang M."/>
        </authorList>
    </citation>
    <scope>NUCLEOTIDE SEQUENCE [LARGE SCALE GENOMIC DNA]</scope>
    <source>
        <strain evidence="3 4">HM2</strain>
    </source>
</reference>
<feature type="transmembrane region" description="Helical" evidence="2">
    <location>
        <begin position="6"/>
        <end position="25"/>
    </location>
</feature>
<feature type="transmembrane region" description="Helical" evidence="2">
    <location>
        <begin position="32"/>
        <end position="53"/>
    </location>
</feature>
<feature type="region of interest" description="Disordered" evidence="1">
    <location>
        <begin position="339"/>
        <end position="359"/>
    </location>
</feature>
<feature type="compositionally biased region" description="Pro residues" evidence="1">
    <location>
        <begin position="348"/>
        <end position="359"/>
    </location>
</feature>
<dbReference type="Proteomes" id="UP000806285">
    <property type="component" value="Unassembled WGS sequence"/>
</dbReference>
<keyword evidence="2" id="KW-1133">Transmembrane helix</keyword>
<keyword evidence="4" id="KW-1185">Reference proteome</keyword>
<sequence length="359" mass="39538">MALQFAATYFFVPLLVGWIVVSTAGDLRVQKVIGWSLVALGAWGAVSGVPYWWSAGLRAWRAEAHMDRQCKRAMEQLPATRLPAEGVLVVTDGAVRASIPVEKLVLPGAGRFQRVQEQRTMGKTIFDVIDHQWEPDRHANLGHVKRSVVAEPTLPYVLSIRSLTTDTDRRYGIEGLELTVLDRSTQAPVARRVQYVQGRGAISVGERLPSRVCPDVPPEEGKCSFAPACAFGWTLALRALEPKFTLPPSQLFHLHRGMDSPRRMSCLLADPLRVSPGIRPADVEWWLGGPDGRDDDLHLRVRGGRDELVCDGFFAGGGPTRNIPLRFADGQEFLANALVPAGGQGPRQPKPLAPEKPWR</sequence>
<gene>
    <name evidence="3" type="ORF">IM787_15300</name>
</gene>
<comment type="caution">
    <text evidence="3">The sequence shown here is derived from an EMBL/GenBank/DDBJ whole genome shotgun (WGS) entry which is preliminary data.</text>
</comment>
<dbReference type="EMBL" id="JADDIV010000004">
    <property type="protein sequence ID" value="MBE7368928.1"/>
    <property type="molecule type" value="Genomic_DNA"/>
</dbReference>
<organism evidence="3 4">
    <name type="scientific">Ramlibacter pallidus</name>
    <dbReference type="NCBI Taxonomy" id="2780087"/>
    <lineage>
        <taxon>Bacteria</taxon>
        <taxon>Pseudomonadati</taxon>
        <taxon>Pseudomonadota</taxon>
        <taxon>Betaproteobacteria</taxon>
        <taxon>Burkholderiales</taxon>
        <taxon>Comamonadaceae</taxon>
        <taxon>Ramlibacter</taxon>
    </lineage>
</organism>
<evidence type="ECO:0000256" key="1">
    <source>
        <dbReference type="SAM" id="MobiDB-lite"/>
    </source>
</evidence>
<proteinExistence type="predicted"/>
<evidence type="ECO:0000256" key="2">
    <source>
        <dbReference type="SAM" id="Phobius"/>
    </source>
</evidence>
<evidence type="ECO:0000313" key="4">
    <source>
        <dbReference type="Proteomes" id="UP000806285"/>
    </source>
</evidence>
<evidence type="ECO:0000313" key="3">
    <source>
        <dbReference type="EMBL" id="MBE7368928.1"/>
    </source>
</evidence>
<keyword evidence="2" id="KW-0812">Transmembrane</keyword>
<name>A0ABR9S616_9BURK</name>
<dbReference type="RefSeq" id="WP_193677542.1">
    <property type="nucleotide sequence ID" value="NZ_JADDIV010000004.1"/>
</dbReference>
<keyword evidence="2" id="KW-0472">Membrane</keyword>